<evidence type="ECO:0000313" key="3">
    <source>
        <dbReference type="Proteomes" id="UP000332933"/>
    </source>
</evidence>
<keyword evidence="3" id="KW-1185">Reference proteome</keyword>
<accession>A0A485L7M1</accession>
<reference evidence="1" key="2">
    <citation type="submission" date="2019-06" db="EMBL/GenBank/DDBJ databases">
        <title>Genomics analysis of Aphanomyces spp. identifies a new class of oomycete effector associated with host adaptation.</title>
        <authorList>
            <person name="Gaulin E."/>
        </authorList>
    </citation>
    <scope>NUCLEOTIDE SEQUENCE</scope>
    <source>
        <strain evidence="1">CBS 578.67</strain>
    </source>
</reference>
<reference evidence="2 3" key="1">
    <citation type="submission" date="2019-03" db="EMBL/GenBank/DDBJ databases">
        <authorList>
            <person name="Gaulin E."/>
            <person name="Dumas B."/>
        </authorList>
    </citation>
    <scope>NUCLEOTIDE SEQUENCE [LARGE SCALE GENOMIC DNA]</scope>
    <source>
        <strain evidence="2">CBS 568.67</strain>
    </source>
</reference>
<evidence type="ECO:0000313" key="1">
    <source>
        <dbReference type="EMBL" id="KAF0692207.1"/>
    </source>
</evidence>
<gene>
    <name evidence="2" type="primary">Aste57867_16691</name>
    <name evidence="1" type="ORF">As57867_016634</name>
    <name evidence="2" type="ORF">ASTE57867_16691</name>
</gene>
<dbReference type="EMBL" id="VJMH01005925">
    <property type="protein sequence ID" value="KAF0692207.1"/>
    <property type="molecule type" value="Genomic_DNA"/>
</dbReference>
<proteinExistence type="predicted"/>
<protein>
    <submittedName>
        <fullName evidence="2">Aste57867_16691 protein</fullName>
    </submittedName>
</protein>
<organism evidence="2 3">
    <name type="scientific">Aphanomyces stellatus</name>
    <dbReference type="NCBI Taxonomy" id="120398"/>
    <lineage>
        <taxon>Eukaryota</taxon>
        <taxon>Sar</taxon>
        <taxon>Stramenopiles</taxon>
        <taxon>Oomycota</taxon>
        <taxon>Saprolegniomycetes</taxon>
        <taxon>Saprolegniales</taxon>
        <taxon>Verrucalvaceae</taxon>
        <taxon>Aphanomyces</taxon>
    </lineage>
</organism>
<dbReference type="Proteomes" id="UP000332933">
    <property type="component" value="Unassembled WGS sequence"/>
</dbReference>
<dbReference type="EMBL" id="CAADRA010005946">
    <property type="protein sequence ID" value="VFT93461.1"/>
    <property type="molecule type" value="Genomic_DNA"/>
</dbReference>
<dbReference type="AlphaFoldDB" id="A0A485L7M1"/>
<name>A0A485L7M1_9STRA</name>
<evidence type="ECO:0000313" key="2">
    <source>
        <dbReference type="EMBL" id="VFT93461.1"/>
    </source>
</evidence>
<sequence>MPWVVLFCHLRLDSCSQLPTFNIYLYLEGYQAASNYTLAVLCSLFKDDTNKVQLFIYVPIQAALVGVVGIATSLEEEITQEFRIELHGWHEQGYGYRSGYRLFLFLGPGTGKRSSAKSKKGF</sequence>